<dbReference type="FunFam" id="1.10.287.1480:FF:000001">
    <property type="entry name" value="30S ribosomal protein S14"/>
    <property type="match status" value="1"/>
</dbReference>
<dbReference type="AlphaFoldDB" id="A0A062UB33"/>
<name>A0A062UB33_9PROT</name>
<comment type="subunit">
    <text evidence="6 7">Part of the 30S ribosomal subunit. Contacts proteins S3 and S10.</text>
</comment>
<keyword evidence="7" id="KW-0699">rRNA-binding</keyword>
<comment type="function">
    <text evidence="1 7">Binds 16S rRNA, required for the assembly of 30S particles and may also be responsible for determining the conformation of the 16S rRNA at the A site.</text>
</comment>
<dbReference type="Gene3D" id="1.10.287.1480">
    <property type="match status" value="1"/>
</dbReference>
<dbReference type="GO" id="GO:0015935">
    <property type="term" value="C:small ribosomal subunit"/>
    <property type="evidence" value="ECO:0007669"/>
    <property type="project" value="TreeGrafter"/>
</dbReference>
<comment type="similarity">
    <text evidence="2 7">Belongs to the universal ribosomal protein uS14 family.</text>
</comment>
<dbReference type="NCBIfam" id="NF006477">
    <property type="entry name" value="PRK08881.1"/>
    <property type="match status" value="1"/>
</dbReference>
<dbReference type="SUPFAM" id="SSF57716">
    <property type="entry name" value="Glucocorticoid receptor-like (DNA-binding domain)"/>
    <property type="match status" value="1"/>
</dbReference>
<accession>A0A062UB33</accession>
<dbReference type="GO" id="GO:0006412">
    <property type="term" value="P:translation"/>
    <property type="evidence" value="ECO:0007669"/>
    <property type="project" value="UniProtKB-UniRule"/>
</dbReference>
<dbReference type="RefSeq" id="WP_034797004.1">
    <property type="nucleotide sequence ID" value="NZ_AWFF01000044.1"/>
</dbReference>
<dbReference type="OrthoDB" id="9810484at2"/>
<evidence type="ECO:0000256" key="1">
    <source>
        <dbReference type="ARBA" id="ARBA00003686"/>
    </source>
</evidence>
<dbReference type="GO" id="GO:0005737">
    <property type="term" value="C:cytoplasm"/>
    <property type="evidence" value="ECO:0007669"/>
    <property type="project" value="UniProtKB-ARBA"/>
</dbReference>
<dbReference type="InterPro" id="IPR018271">
    <property type="entry name" value="Ribosomal_uS14_CS"/>
</dbReference>
<dbReference type="PATRIC" id="fig|1280946.3.peg.2316"/>
<dbReference type="PANTHER" id="PTHR19836:SF19">
    <property type="entry name" value="SMALL RIBOSOMAL SUBUNIT PROTEIN US14M"/>
    <property type="match status" value="1"/>
</dbReference>
<evidence type="ECO:0000256" key="4">
    <source>
        <dbReference type="ARBA" id="ARBA00023274"/>
    </source>
</evidence>
<protein>
    <recommendedName>
        <fullName evidence="5 7">Small ribosomal subunit protein uS14</fullName>
    </recommendedName>
</protein>
<reference evidence="8 9" key="1">
    <citation type="journal article" date="2014" name="Antonie Van Leeuwenhoek">
        <title>Hyphomonas beringensis sp. nov. and Hyphomonas chukchiensis sp. nov., isolated from surface seawater of the Bering Sea and Chukchi Sea.</title>
        <authorList>
            <person name="Li C."/>
            <person name="Lai Q."/>
            <person name="Li G."/>
            <person name="Dong C."/>
            <person name="Wang J."/>
            <person name="Liao Y."/>
            <person name="Shao Z."/>
        </authorList>
    </citation>
    <scope>NUCLEOTIDE SEQUENCE [LARGE SCALE GENOMIC DNA]</scope>
    <source>
        <strain evidence="8 9">25B14_1</strain>
    </source>
</reference>
<evidence type="ECO:0000313" key="8">
    <source>
        <dbReference type="EMBL" id="KCZ53809.1"/>
    </source>
</evidence>
<evidence type="ECO:0000256" key="3">
    <source>
        <dbReference type="ARBA" id="ARBA00022980"/>
    </source>
</evidence>
<keyword evidence="4 7" id="KW-0687">Ribonucleoprotein</keyword>
<dbReference type="GO" id="GO:0019843">
    <property type="term" value="F:rRNA binding"/>
    <property type="evidence" value="ECO:0007669"/>
    <property type="project" value="UniProtKB-UniRule"/>
</dbReference>
<comment type="caution">
    <text evidence="8">The sequence shown here is derived from an EMBL/GenBank/DDBJ whole genome shotgun (WGS) entry which is preliminary data.</text>
</comment>
<keyword evidence="3 7" id="KW-0689">Ribosomal protein</keyword>
<dbReference type="EMBL" id="AWFF01000044">
    <property type="protein sequence ID" value="KCZ53809.1"/>
    <property type="molecule type" value="Genomic_DNA"/>
</dbReference>
<evidence type="ECO:0000313" key="9">
    <source>
        <dbReference type="Proteomes" id="UP000027037"/>
    </source>
</evidence>
<dbReference type="HAMAP" id="MF_00537">
    <property type="entry name" value="Ribosomal_uS14_1"/>
    <property type="match status" value="1"/>
</dbReference>
<proteinExistence type="inferred from homology"/>
<organism evidence="8 9">
    <name type="scientific">Hyphomonas beringensis</name>
    <dbReference type="NCBI Taxonomy" id="1280946"/>
    <lineage>
        <taxon>Bacteria</taxon>
        <taxon>Pseudomonadati</taxon>
        <taxon>Pseudomonadota</taxon>
        <taxon>Alphaproteobacteria</taxon>
        <taxon>Hyphomonadales</taxon>
        <taxon>Hyphomonadaceae</taxon>
        <taxon>Hyphomonas</taxon>
    </lineage>
</organism>
<gene>
    <name evidence="7" type="primary">rpsN</name>
    <name evidence="8" type="ORF">HY29_15740</name>
</gene>
<dbReference type="PANTHER" id="PTHR19836">
    <property type="entry name" value="30S RIBOSOMAL PROTEIN S14"/>
    <property type="match status" value="1"/>
</dbReference>
<keyword evidence="7" id="KW-0694">RNA-binding</keyword>
<dbReference type="eggNOG" id="COG0199">
    <property type="taxonomic scope" value="Bacteria"/>
</dbReference>
<dbReference type="Proteomes" id="UP000027037">
    <property type="component" value="Unassembled WGS sequence"/>
</dbReference>
<keyword evidence="9" id="KW-1185">Reference proteome</keyword>
<evidence type="ECO:0000256" key="7">
    <source>
        <dbReference type="HAMAP-Rule" id="MF_00537"/>
    </source>
</evidence>
<dbReference type="InterPro" id="IPR001209">
    <property type="entry name" value="Ribosomal_uS14"/>
</dbReference>
<dbReference type="PROSITE" id="PS00527">
    <property type="entry name" value="RIBOSOMAL_S14"/>
    <property type="match status" value="1"/>
</dbReference>
<sequence length="101" mass="11637">MAKKSAIEKNKKRKQLVEKYAAKRAELKAIAMNEDLPLEDRFKARLKLAELPRNSAPNRVRNRCEVTGRPRGYYRKLKMSRIALRELGSNGQIPGLVKSSW</sequence>
<evidence type="ECO:0000256" key="5">
    <source>
        <dbReference type="ARBA" id="ARBA00035167"/>
    </source>
</evidence>
<dbReference type="Pfam" id="PF00253">
    <property type="entry name" value="Ribosomal_S14"/>
    <property type="match status" value="1"/>
</dbReference>
<dbReference type="InterPro" id="IPR023036">
    <property type="entry name" value="Ribosomal_uS14_bac/plastid"/>
</dbReference>
<dbReference type="GO" id="GO:0003735">
    <property type="term" value="F:structural constituent of ribosome"/>
    <property type="evidence" value="ECO:0007669"/>
    <property type="project" value="InterPro"/>
</dbReference>
<evidence type="ECO:0000256" key="2">
    <source>
        <dbReference type="ARBA" id="ARBA00009083"/>
    </source>
</evidence>
<evidence type="ECO:0000256" key="6">
    <source>
        <dbReference type="ARBA" id="ARBA00047110"/>
    </source>
</evidence>
<dbReference type="STRING" id="1280946.HY29_15740"/>